<evidence type="ECO:0000313" key="3">
    <source>
        <dbReference type="Proteomes" id="UP000219050"/>
    </source>
</evidence>
<feature type="domain" description="Calcineurin-like phosphoesterase" evidence="1">
    <location>
        <begin position="26"/>
        <end position="214"/>
    </location>
</feature>
<dbReference type="Pfam" id="PF00149">
    <property type="entry name" value="Metallophos"/>
    <property type="match status" value="1"/>
</dbReference>
<name>A0A291M4M8_9RHOB</name>
<dbReference type="EMBL" id="CP021408">
    <property type="protein sequence ID" value="ATI43943.1"/>
    <property type="molecule type" value="Genomic_DNA"/>
</dbReference>
<dbReference type="GO" id="GO:0110154">
    <property type="term" value="P:RNA decapping"/>
    <property type="evidence" value="ECO:0007669"/>
    <property type="project" value="TreeGrafter"/>
</dbReference>
<sequence length="255" mass="27584">MKFLRRFRAPDPGPAVFAPLAPEAAFCAVGDIHGRADLLDRLLEKLHEQAPPDAAFVCVGDYVDRGEDSARVLRDLQALSVAHPDHVTCLMGNHEEMLLGFLDRPEQAGPGWLRHGGLQTLASFGLPAPAGATPTPAAWEDLRNQLRAALGADLETWLRALPLQWRSGNVAVVHAGADPALPLEAQTTRALLWGHRDFATTPRRDGQWVLHGHTITDMPQMQAGRIAIDTGAYATGRLTAALVLPGMAEPRFITT</sequence>
<dbReference type="SUPFAM" id="SSF56300">
    <property type="entry name" value="Metallo-dependent phosphatases"/>
    <property type="match status" value="1"/>
</dbReference>
<evidence type="ECO:0000313" key="2">
    <source>
        <dbReference type="EMBL" id="ATI43943.1"/>
    </source>
</evidence>
<keyword evidence="3" id="KW-1185">Reference proteome</keyword>
<gene>
    <name evidence="2" type="ORF">CBW24_17525</name>
</gene>
<dbReference type="CDD" id="cd00144">
    <property type="entry name" value="MPP_PPP_family"/>
    <property type="match status" value="1"/>
</dbReference>
<dbReference type="Gene3D" id="3.60.21.10">
    <property type="match status" value="1"/>
</dbReference>
<dbReference type="PANTHER" id="PTHR42850:SF4">
    <property type="entry name" value="ZINC-DEPENDENT ENDOPOLYPHOSPHATASE"/>
    <property type="match status" value="1"/>
</dbReference>
<dbReference type="InterPro" id="IPR004843">
    <property type="entry name" value="Calcineurin-like_PHP"/>
</dbReference>
<dbReference type="Proteomes" id="UP000219050">
    <property type="component" value="Plasmid pDY25-D"/>
</dbReference>
<dbReference type="GO" id="GO:0008803">
    <property type="term" value="F:bis(5'-nucleosyl)-tetraphosphatase (symmetrical) activity"/>
    <property type="evidence" value="ECO:0007669"/>
    <property type="project" value="TreeGrafter"/>
</dbReference>
<dbReference type="InterPro" id="IPR050126">
    <property type="entry name" value="Ap4A_hydrolase"/>
</dbReference>
<dbReference type="KEGG" id="cmag:CBW24_17525"/>
<geneLocation type="plasmid" evidence="3">
    <name>pdy25-d</name>
</geneLocation>
<dbReference type="GO" id="GO:0016791">
    <property type="term" value="F:phosphatase activity"/>
    <property type="evidence" value="ECO:0007669"/>
    <property type="project" value="TreeGrafter"/>
</dbReference>
<evidence type="ECO:0000259" key="1">
    <source>
        <dbReference type="Pfam" id="PF00149"/>
    </source>
</evidence>
<proteinExistence type="predicted"/>
<dbReference type="GO" id="GO:0005737">
    <property type="term" value="C:cytoplasm"/>
    <property type="evidence" value="ECO:0007669"/>
    <property type="project" value="TreeGrafter"/>
</dbReference>
<dbReference type="InterPro" id="IPR029052">
    <property type="entry name" value="Metallo-depent_PP-like"/>
</dbReference>
<organism evidence="2 3">
    <name type="scientific">Pacificitalea manganoxidans</name>
    <dbReference type="NCBI Taxonomy" id="1411902"/>
    <lineage>
        <taxon>Bacteria</taxon>
        <taxon>Pseudomonadati</taxon>
        <taxon>Pseudomonadota</taxon>
        <taxon>Alphaproteobacteria</taxon>
        <taxon>Rhodobacterales</taxon>
        <taxon>Paracoccaceae</taxon>
        <taxon>Pacificitalea</taxon>
    </lineage>
</organism>
<accession>A0A291M4M8</accession>
<dbReference type="PANTHER" id="PTHR42850">
    <property type="entry name" value="METALLOPHOSPHOESTERASE"/>
    <property type="match status" value="1"/>
</dbReference>
<protein>
    <recommendedName>
        <fullName evidence="1">Calcineurin-like phosphoesterase domain-containing protein</fullName>
    </recommendedName>
</protein>
<dbReference type="AlphaFoldDB" id="A0A291M4M8"/>
<reference evidence="2 3" key="1">
    <citation type="submission" date="2017-05" db="EMBL/GenBank/DDBJ databases">
        <title>Comparative genomic and metabolic analysis of manganese-oxidizing mechanisms in Celeribater manganoxidans DY25T: its adaption to the environment of polymetallic nodule.</title>
        <authorList>
            <person name="Wang X."/>
        </authorList>
    </citation>
    <scope>NUCLEOTIDE SEQUENCE [LARGE SCALE GENOMIC DNA]</scope>
    <source>
        <strain evidence="2 3">DY25</strain>
        <plasmid evidence="3">pdy25-d</plasmid>
    </source>
</reference>
<dbReference type="OrthoDB" id="9807890at2"/>
<keyword evidence="2" id="KW-0614">Plasmid</keyword>